<dbReference type="InterPro" id="IPR039420">
    <property type="entry name" value="WalR-like"/>
</dbReference>
<evidence type="ECO:0000256" key="4">
    <source>
        <dbReference type="ARBA" id="ARBA00023125"/>
    </source>
</evidence>
<dbReference type="SUPFAM" id="SSF52172">
    <property type="entry name" value="CheY-like"/>
    <property type="match status" value="1"/>
</dbReference>
<dbReference type="InterPro" id="IPR011006">
    <property type="entry name" value="CheY-like_superfamily"/>
</dbReference>
<feature type="domain" description="Response regulatory" evidence="7">
    <location>
        <begin position="3"/>
        <end position="125"/>
    </location>
</feature>
<evidence type="ECO:0000256" key="5">
    <source>
        <dbReference type="ARBA" id="ARBA00023163"/>
    </source>
</evidence>
<dbReference type="Pfam" id="PF00072">
    <property type="entry name" value="Response_reg"/>
    <property type="match status" value="1"/>
</dbReference>
<dbReference type="EMBL" id="MHFR01000009">
    <property type="protein sequence ID" value="OGW99319.1"/>
    <property type="molecule type" value="Genomic_DNA"/>
</dbReference>
<dbReference type="Proteomes" id="UP000178187">
    <property type="component" value="Unassembled WGS sequence"/>
</dbReference>
<keyword evidence="3" id="KW-0805">Transcription regulation</keyword>
<dbReference type="GO" id="GO:0006355">
    <property type="term" value="P:regulation of DNA-templated transcription"/>
    <property type="evidence" value="ECO:0007669"/>
    <property type="project" value="TreeGrafter"/>
</dbReference>
<dbReference type="GO" id="GO:0000976">
    <property type="term" value="F:transcription cis-regulatory region binding"/>
    <property type="evidence" value="ECO:0007669"/>
    <property type="project" value="TreeGrafter"/>
</dbReference>
<evidence type="ECO:0000256" key="3">
    <source>
        <dbReference type="ARBA" id="ARBA00023015"/>
    </source>
</evidence>
<evidence type="ECO:0000313" key="8">
    <source>
        <dbReference type="EMBL" id="OGW99319.1"/>
    </source>
</evidence>
<comment type="caution">
    <text evidence="8">The sequence shown here is derived from an EMBL/GenBank/DDBJ whole genome shotgun (WGS) entry which is preliminary data.</text>
</comment>
<accession>A0A1G1L366</accession>
<evidence type="ECO:0000256" key="1">
    <source>
        <dbReference type="ARBA" id="ARBA00022553"/>
    </source>
</evidence>
<keyword evidence="2" id="KW-0902">Two-component regulatory system</keyword>
<dbReference type="GO" id="GO:0000156">
    <property type="term" value="F:phosphorelay response regulator activity"/>
    <property type="evidence" value="ECO:0007669"/>
    <property type="project" value="TreeGrafter"/>
</dbReference>
<dbReference type="FunFam" id="3.40.50.2300:FF:000001">
    <property type="entry name" value="DNA-binding response regulator PhoB"/>
    <property type="match status" value="1"/>
</dbReference>
<dbReference type="PANTHER" id="PTHR48111:SF1">
    <property type="entry name" value="TWO-COMPONENT RESPONSE REGULATOR ORR33"/>
    <property type="match status" value="1"/>
</dbReference>
<dbReference type="PANTHER" id="PTHR48111">
    <property type="entry name" value="REGULATOR OF RPOS"/>
    <property type="match status" value="1"/>
</dbReference>
<protein>
    <recommendedName>
        <fullName evidence="7">Response regulatory domain-containing protein</fullName>
    </recommendedName>
</protein>
<sequence>MAKILIIDDDSDIVEAMRVVLENKGYGVVSAENGKDGLIKASLEKPELIILDVMMPGIDGFEVARELKKNVVVKNIPILMLTAVKKKTGFDFKAEAGDPDWLPVDDYCDKPLDYEVLLERVAVLISRSKL</sequence>
<feature type="modified residue" description="4-aspartylphosphate" evidence="6">
    <location>
        <position position="52"/>
    </location>
</feature>
<dbReference type="GO" id="GO:0032993">
    <property type="term" value="C:protein-DNA complex"/>
    <property type="evidence" value="ECO:0007669"/>
    <property type="project" value="TreeGrafter"/>
</dbReference>
<keyword evidence="5" id="KW-0804">Transcription</keyword>
<evidence type="ECO:0000256" key="6">
    <source>
        <dbReference type="PROSITE-ProRule" id="PRU00169"/>
    </source>
</evidence>
<organism evidence="8 9">
    <name type="scientific">Candidatus Danuiimicrobium aquiferis</name>
    <dbReference type="NCBI Taxonomy" id="1801832"/>
    <lineage>
        <taxon>Bacteria</taxon>
        <taxon>Pseudomonadati</taxon>
        <taxon>Candidatus Omnitrophota</taxon>
        <taxon>Candidatus Danuiimicrobium</taxon>
    </lineage>
</organism>
<reference evidence="8 9" key="1">
    <citation type="journal article" date="2016" name="Nat. Commun.">
        <title>Thousands of microbial genomes shed light on interconnected biogeochemical processes in an aquifer system.</title>
        <authorList>
            <person name="Anantharaman K."/>
            <person name="Brown C.T."/>
            <person name="Hug L.A."/>
            <person name="Sharon I."/>
            <person name="Castelle C.J."/>
            <person name="Probst A.J."/>
            <person name="Thomas B.C."/>
            <person name="Singh A."/>
            <person name="Wilkins M.J."/>
            <person name="Karaoz U."/>
            <person name="Brodie E.L."/>
            <person name="Williams K.H."/>
            <person name="Hubbard S.S."/>
            <person name="Banfield J.F."/>
        </authorList>
    </citation>
    <scope>NUCLEOTIDE SEQUENCE [LARGE SCALE GENOMIC DNA]</scope>
</reference>
<dbReference type="SMART" id="SM00448">
    <property type="entry name" value="REC"/>
    <property type="match status" value="1"/>
</dbReference>
<proteinExistence type="predicted"/>
<gene>
    <name evidence="8" type="ORF">A3G33_05880</name>
</gene>
<keyword evidence="1 6" id="KW-0597">Phosphoprotein</keyword>
<dbReference type="AlphaFoldDB" id="A0A1G1L366"/>
<evidence type="ECO:0000256" key="2">
    <source>
        <dbReference type="ARBA" id="ARBA00023012"/>
    </source>
</evidence>
<evidence type="ECO:0000313" key="9">
    <source>
        <dbReference type="Proteomes" id="UP000178187"/>
    </source>
</evidence>
<evidence type="ECO:0000259" key="7">
    <source>
        <dbReference type="PROSITE" id="PS50110"/>
    </source>
</evidence>
<dbReference type="GO" id="GO:0005829">
    <property type="term" value="C:cytosol"/>
    <property type="evidence" value="ECO:0007669"/>
    <property type="project" value="TreeGrafter"/>
</dbReference>
<keyword evidence="4" id="KW-0238">DNA-binding</keyword>
<dbReference type="Gene3D" id="3.40.50.2300">
    <property type="match status" value="1"/>
</dbReference>
<name>A0A1G1L366_9BACT</name>
<dbReference type="PROSITE" id="PS50110">
    <property type="entry name" value="RESPONSE_REGULATORY"/>
    <property type="match status" value="1"/>
</dbReference>
<dbReference type="InterPro" id="IPR001789">
    <property type="entry name" value="Sig_transdc_resp-reg_receiver"/>
</dbReference>